<keyword evidence="4 10" id="KW-0812">Transmembrane</keyword>
<evidence type="ECO:0000313" key="13">
    <source>
        <dbReference type="Proteomes" id="UP000051999"/>
    </source>
</evidence>
<dbReference type="InterPro" id="IPR006153">
    <property type="entry name" value="Cation/H_exchanger_TM"/>
</dbReference>
<evidence type="ECO:0000313" key="12">
    <source>
        <dbReference type="EMBL" id="KRL56602.1"/>
    </source>
</evidence>
<keyword evidence="13" id="KW-1185">Reference proteome</keyword>
<keyword evidence="7" id="KW-0406">Ion transport</keyword>
<dbReference type="GO" id="GO:0005886">
    <property type="term" value="C:plasma membrane"/>
    <property type="evidence" value="ECO:0007669"/>
    <property type="project" value="UniProtKB-SubCell"/>
</dbReference>
<dbReference type="GO" id="GO:0015385">
    <property type="term" value="F:sodium:proton antiporter activity"/>
    <property type="evidence" value="ECO:0007669"/>
    <property type="project" value="InterPro"/>
</dbReference>
<evidence type="ECO:0000256" key="9">
    <source>
        <dbReference type="ARBA" id="ARBA00023201"/>
    </source>
</evidence>
<evidence type="ECO:0000256" key="6">
    <source>
        <dbReference type="ARBA" id="ARBA00023053"/>
    </source>
</evidence>
<evidence type="ECO:0000256" key="1">
    <source>
        <dbReference type="ARBA" id="ARBA00004651"/>
    </source>
</evidence>
<dbReference type="Gene3D" id="6.10.140.1330">
    <property type="match status" value="1"/>
</dbReference>
<keyword evidence="6" id="KW-0915">Sodium</keyword>
<dbReference type="AlphaFoldDB" id="A0A0R1RQM8"/>
<name>A0A0R1RQM8_9LACO</name>
<dbReference type="STRING" id="1114972.FD35_GL001696"/>
<keyword evidence="9" id="KW-0739">Sodium transport</keyword>
<evidence type="ECO:0000256" key="2">
    <source>
        <dbReference type="ARBA" id="ARBA00022448"/>
    </source>
</evidence>
<keyword evidence="5 10" id="KW-1133">Transmembrane helix</keyword>
<dbReference type="Pfam" id="PF00999">
    <property type="entry name" value="Na_H_Exchanger"/>
    <property type="match status" value="1"/>
</dbReference>
<feature type="transmembrane region" description="Helical" evidence="10">
    <location>
        <begin position="223"/>
        <end position="251"/>
    </location>
</feature>
<dbReference type="Proteomes" id="UP000051999">
    <property type="component" value="Unassembled WGS sequence"/>
</dbReference>
<reference evidence="12 13" key="1">
    <citation type="journal article" date="2015" name="Genome Announc.">
        <title>Expanding the biotechnology potential of lactobacilli through comparative genomics of 213 strains and associated genera.</title>
        <authorList>
            <person name="Sun Z."/>
            <person name="Harris H.M."/>
            <person name="McCann A."/>
            <person name="Guo C."/>
            <person name="Argimon S."/>
            <person name="Zhang W."/>
            <person name="Yang X."/>
            <person name="Jeffery I.B."/>
            <person name="Cooney J.C."/>
            <person name="Kagawa T.F."/>
            <person name="Liu W."/>
            <person name="Song Y."/>
            <person name="Salvetti E."/>
            <person name="Wrobel A."/>
            <person name="Rasinkangas P."/>
            <person name="Parkhill J."/>
            <person name="Rea M.C."/>
            <person name="O'Sullivan O."/>
            <person name="Ritari J."/>
            <person name="Douillard F.P."/>
            <person name="Paul Ross R."/>
            <person name="Yang R."/>
            <person name="Briner A.E."/>
            <person name="Felis G.E."/>
            <person name="de Vos W.M."/>
            <person name="Barrangou R."/>
            <person name="Klaenhammer T.R."/>
            <person name="Caufield P.W."/>
            <person name="Cui Y."/>
            <person name="Zhang H."/>
            <person name="O'Toole P.W."/>
        </authorList>
    </citation>
    <scope>NUCLEOTIDE SEQUENCE [LARGE SCALE GENOMIC DNA]</scope>
    <source>
        <strain evidence="12 13">DSM 15814</strain>
    </source>
</reference>
<gene>
    <name evidence="12" type="ORF">FD35_GL001696</name>
</gene>
<evidence type="ECO:0000256" key="5">
    <source>
        <dbReference type="ARBA" id="ARBA00022989"/>
    </source>
</evidence>
<sequence length="715" mass="79896">MNIIEAVIILVLLVLLSNILGHYLEAIPVSLIQVTLGLLWSIIFHITIPLETDWFLLLFIAPLLFNDGRRFPKSELWTLRGPILANAVLLVFLTTLLGGWLFHLLIPGLPLSVGFALAAILSPTDPVAVTSIAEQVSLPSAIIHLVSGESLINDASGLIGFKYALAAAVTGTFSLWSAAGDFLYTSIAGFVVGFVVMTGLQMLREVLRRSGINDPVFNTVLQLVGPFVIYLGAEAIHASGVIAVVTAGVLAHVSENRIVEDLPEQRLLIERTWDIVVYVLNGIVFIILGDELPSATKATIADPATGTWRAIGYVIVIWLILFILRAVWIYVYGTLSRLSKNWRIEHKNTEPVTIKTAIVSGLTGVRGAITLAGVLTIPATISNGDAFPERSLILFVAAGVIVLSLVIAAVTLPLISRRGAMLLTRGSQVDTLEELTAQEEADDGETVPLMSVDEAKTYLSKTAVRVLESLRRPENQRAAYDLILDYQFIIRRLQMRTQPSEDVKTMIDFEVDIRRIALQGELKRLQELHDAGLVNIWNFRYYRRQIKWRLRNVDAHQRREALPAWRTARRLIRHGLRRVRILMTGNDMVTFRQQRQLVETETAKAAIARLSRFFKVHNAKKNAQQRQSVYHLIVHYRYRIERRHPVTNGSARQLQYETNLRDLRVRALAAERSAVTELLDAGRINAVMAANLRQYVNYSENVLMLGEDLQTEATS</sequence>
<feature type="transmembrane region" description="Helical" evidence="10">
    <location>
        <begin position="155"/>
        <end position="175"/>
    </location>
</feature>
<evidence type="ECO:0000256" key="3">
    <source>
        <dbReference type="ARBA" id="ARBA00022475"/>
    </source>
</evidence>
<proteinExistence type="predicted"/>
<feature type="transmembrane region" description="Helical" evidence="10">
    <location>
        <begin position="272"/>
        <end position="290"/>
    </location>
</feature>
<evidence type="ECO:0000256" key="7">
    <source>
        <dbReference type="ARBA" id="ARBA00023065"/>
    </source>
</evidence>
<feature type="domain" description="Cation/H+ exchanger transmembrane" evidence="11">
    <location>
        <begin position="12"/>
        <end position="415"/>
    </location>
</feature>
<protein>
    <submittedName>
        <fullName evidence="12">NhaP-type Na+ H+ and K+ H+ antiporter</fullName>
    </submittedName>
</protein>
<accession>A0A0R1RQM8</accession>
<dbReference type="RefSeq" id="WP_017262236.1">
    <property type="nucleotide sequence ID" value="NZ_AUAW01000005.1"/>
</dbReference>
<comment type="caution">
    <text evidence="12">The sequence shown here is derived from an EMBL/GenBank/DDBJ whole genome shotgun (WGS) entry which is preliminary data.</text>
</comment>
<dbReference type="GO" id="GO:0098719">
    <property type="term" value="P:sodium ion import across plasma membrane"/>
    <property type="evidence" value="ECO:0007669"/>
    <property type="project" value="TreeGrafter"/>
</dbReference>
<dbReference type="GO" id="GO:0015386">
    <property type="term" value="F:potassium:proton antiporter activity"/>
    <property type="evidence" value="ECO:0007669"/>
    <property type="project" value="TreeGrafter"/>
</dbReference>
<dbReference type="GO" id="GO:0051453">
    <property type="term" value="P:regulation of intracellular pH"/>
    <property type="evidence" value="ECO:0007669"/>
    <property type="project" value="TreeGrafter"/>
</dbReference>
<evidence type="ECO:0000256" key="10">
    <source>
        <dbReference type="SAM" id="Phobius"/>
    </source>
</evidence>
<keyword evidence="8 10" id="KW-0472">Membrane</keyword>
<feature type="transmembrane region" description="Helical" evidence="10">
    <location>
        <begin position="393"/>
        <end position="415"/>
    </location>
</feature>
<dbReference type="OrthoDB" id="9809206at2"/>
<evidence type="ECO:0000256" key="8">
    <source>
        <dbReference type="ARBA" id="ARBA00023136"/>
    </source>
</evidence>
<keyword evidence="2" id="KW-0813">Transport</keyword>
<feature type="transmembrane region" description="Helical" evidence="10">
    <location>
        <begin position="42"/>
        <end position="65"/>
    </location>
</feature>
<dbReference type="EMBL" id="AZFF01000003">
    <property type="protein sequence ID" value="KRL56602.1"/>
    <property type="molecule type" value="Genomic_DNA"/>
</dbReference>
<keyword evidence="3" id="KW-1003">Cell membrane</keyword>
<dbReference type="InterPro" id="IPR018422">
    <property type="entry name" value="Cation/H_exchanger_CPA1"/>
</dbReference>
<dbReference type="PANTHER" id="PTHR10110">
    <property type="entry name" value="SODIUM/HYDROGEN EXCHANGER"/>
    <property type="match status" value="1"/>
</dbReference>
<evidence type="ECO:0000259" key="11">
    <source>
        <dbReference type="Pfam" id="PF00999"/>
    </source>
</evidence>
<organism evidence="12 13">
    <name type="scientific">Furfurilactobacillus rossiae DSM 15814</name>
    <dbReference type="NCBI Taxonomy" id="1114972"/>
    <lineage>
        <taxon>Bacteria</taxon>
        <taxon>Bacillati</taxon>
        <taxon>Bacillota</taxon>
        <taxon>Bacilli</taxon>
        <taxon>Lactobacillales</taxon>
        <taxon>Lactobacillaceae</taxon>
        <taxon>Furfurilactobacillus</taxon>
    </lineage>
</organism>
<feature type="transmembrane region" description="Helical" evidence="10">
    <location>
        <begin position="182"/>
        <end position="203"/>
    </location>
</feature>
<feature type="transmembrane region" description="Helical" evidence="10">
    <location>
        <begin position="310"/>
        <end position="335"/>
    </location>
</feature>
<dbReference type="PATRIC" id="fig|1114972.6.peg.1723"/>
<feature type="transmembrane region" description="Helical" evidence="10">
    <location>
        <begin position="77"/>
        <end position="102"/>
    </location>
</feature>
<evidence type="ECO:0000256" key="4">
    <source>
        <dbReference type="ARBA" id="ARBA00022692"/>
    </source>
</evidence>
<dbReference type="eggNOG" id="COG0025">
    <property type="taxonomic scope" value="Bacteria"/>
</dbReference>
<comment type="subcellular location">
    <subcellularLocation>
        <location evidence="1">Cell membrane</location>
        <topology evidence="1">Multi-pass membrane protein</topology>
    </subcellularLocation>
</comment>
<dbReference type="PANTHER" id="PTHR10110:SF86">
    <property type="entry name" value="SODIUM_HYDROGEN EXCHANGER 7"/>
    <property type="match status" value="1"/>
</dbReference>
<feature type="transmembrane region" description="Helical" evidence="10">
    <location>
        <begin position="356"/>
        <end position="381"/>
    </location>
</feature>